<dbReference type="PANTHER" id="PTHR33376">
    <property type="match status" value="1"/>
</dbReference>
<dbReference type="PROSITE" id="PS51257">
    <property type="entry name" value="PROKAR_LIPOPROTEIN"/>
    <property type="match status" value="1"/>
</dbReference>
<evidence type="ECO:0000256" key="1">
    <source>
        <dbReference type="ARBA" id="ARBA00022729"/>
    </source>
</evidence>
<reference evidence="3 4" key="1">
    <citation type="submission" date="2024-05" db="EMBL/GenBank/DDBJ databases">
        <authorList>
            <person name="Kim H.-Y."/>
            <person name="Kim E."/>
            <person name="Cai Y."/>
            <person name="Yang S.-M."/>
            <person name="Lee W."/>
        </authorList>
    </citation>
    <scope>NUCLEOTIDE SEQUENCE [LARGE SCALE GENOMIC DNA]</scope>
    <source>
        <strain evidence="3 4">FBL11</strain>
    </source>
</reference>
<keyword evidence="1 2" id="KW-0732">Signal</keyword>
<organism evidence="3 4">
    <name type="scientific">Psychrobacter saeujeotis</name>
    <dbReference type="NCBI Taxonomy" id="3143436"/>
    <lineage>
        <taxon>Bacteria</taxon>
        <taxon>Pseudomonadati</taxon>
        <taxon>Pseudomonadota</taxon>
        <taxon>Gammaproteobacteria</taxon>
        <taxon>Moraxellales</taxon>
        <taxon>Moraxellaceae</taxon>
        <taxon>Psychrobacter</taxon>
    </lineage>
</organism>
<dbReference type="Gene3D" id="3.40.190.170">
    <property type="entry name" value="Bacterial extracellular solute-binding protein, family 7"/>
    <property type="match status" value="1"/>
</dbReference>
<gene>
    <name evidence="3" type="ORF">AAIR29_06170</name>
</gene>
<proteinExistence type="predicted"/>
<name>A0ABU9X735_9GAMM</name>
<feature type="chain" id="PRO_5047103629" evidence="2">
    <location>
        <begin position="27"/>
        <end position="359"/>
    </location>
</feature>
<dbReference type="CDD" id="cd13665">
    <property type="entry name" value="PBP2_TRAP_Dctp3_4"/>
    <property type="match status" value="1"/>
</dbReference>
<evidence type="ECO:0000313" key="3">
    <source>
        <dbReference type="EMBL" id="MEN2751219.1"/>
    </source>
</evidence>
<dbReference type="PANTHER" id="PTHR33376:SF15">
    <property type="entry name" value="BLL6794 PROTEIN"/>
    <property type="match status" value="1"/>
</dbReference>
<dbReference type="EMBL" id="JBDGHN010000002">
    <property type="protein sequence ID" value="MEN2751219.1"/>
    <property type="molecule type" value="Genomic_DNA"/>
</dbReference>
<protein>
    <submittedName>
        <fullName evidence="3">TRAP transporter substrate-binding protein</fullName>
    </submittedName>
</protein>
<dbReference type="Pfam" id="PF03480">
    <property type="entry name" value="DctP"/>
    <property type="match status" value="1"/>
</dbReference>
<dbReference type="InterPro" id="IPR038404">
    <property type="entry name" value="TRAP_DctP_sf"/>
</dbReference>
<dbReference type="Proteomes" id="UP001461960">
    <property type="component" value="Unassembled WGS sequence"/>
</dbReference>
<accession>A0ABU9X735</accession>
<dbReference type="NCBIfam" id="NF037995">
    <property type="entry name" value="TRAP_S1"/>
    <property type="match status" value="1"/>
</dbReference>
<feature type="signal peptide" evidence="2">
    <location>
        <begin position="1"/>
        <end position="26"/>
    </location>
</feature>
<comment type="caution">
    <text evidence="3">The sequence shown here is derived from an EMBL/GenBank/DDBJ whole genome shotgun (WGS) entry which is preliminary data.</text>
</comment>
<keyword evidence="4" id="KW-1185">Reference proteome</keyword>
<evidence type="ECO:0000313" key="4">
    <source>
        <dbReference type="Proteomes" id="UP001461960"/>
    </source>
</evidence>
<dbReference type="RefSeq" id="WP_299219932.1">
    <property type="nucleotide sequence ID" value="NZ_JBDGHN010000002.1"/>
</dbReference>
<sequence length="359" mass="38802">MFFKIKRGAIPLSLLMALGMSGCSNQSEQGVNTDSGAADVATQEVTTLRFSHFWPSTAALHTEVFEPWAKKIEADSEGRLKVEIYPSATLSKPDITYDSTAKGTVDIGAQVQGYISGRFPLTEVTQLPGLSSSGAQLSCMLQTLYNDDVIADEYEDTHLLFMMASGPGVFHTIDKPIRQPEDLKGMRIRRPLEIAANIIEAAGGTPVGMPASDQYTSLQRGVIDGVSTPWDAAGAFKLAELTNTHTTIPLYSSALLVTMNKDKYQSLPDDLKKVIDDNSGMDMAKVAGGLFDSEDIRVKAESKARGDTMIEIPDPLNDPAWSGILKTEIEKYLNNVEALGLDAQGVYKKAQDASVACKV</sequence>
<dbReference type="InterPro" id="IPR018389">
    <property type="entry name" value="DctP_fam"/>
</dbReference>
<evidence type="ECO:0000256" key="2">
    <source>
        <dbReference type="SAM" id="SignalP"/>
    </source>
</evidence>